<sequence length="125" mass="13933">DVKSAKRCLDDVYPTPESSKRCKSSSGDDEPISSSRLISANNTVDIPDSTTSFTDFYENQFQSHFYDSNLYTSPYSRFTPTYPFTYTPMASTPSTNPFSLAAAAASRYSSPYSFSSPYYQYSTSS</sequence>
<feature type="non-terminal residue" evidence="2">
    <location>
        <position position="1"/>
    </location>
</feature>
<reference evidence="2" key="1">
    <citation type="submission" date="2021-02" db="EMBL/GenBank/DDBJ databases">
        <authorList>
            <person name="Nowell W R."/>
        </authorList>
    </citation>
    <scope>NUCLEOTIDE SEQUENCE</scope>
</reference>
<comment type="caution">
    <text evidence="2">The sequence shown here is derived from an EMBL/GenBank/DDBJ whole genome shotgun (WGS) entry which is preliminary data.</text>
</comment>
<organism evidence="2 3">
    <name type="scientific">Adineta steineri</name>
    <dbReference type="NCBI Taxonomy" id="433720"/>
    <lineage>
        <taxon>Eukaryota</taxon>
        <taxon>Metazoa</taxon>
        <taxon>Spiralia</taxon>
        <taxon>Gnathifera</taxon>
        <taxon>Rotifera</taxon>
        <taxon>Eurotatoria</taxon>
        <taxon>Bdelloidea</taxon>
        <taxon>Adinetida</taxon>
        <taxon>Adinetidae</taxon>
        <taxon>Adineta</taxon>
    </lineage>
</organism>
<feature type="region of interest" description="Disordered" evidence="1">
    <location>
        <begin position="1"/>
        <end position="35"/>
    </location>
</feature>
<dbReference type="AlphaFoldDB" id="A0A820JEL4"/>
<protein>
    <submittedName>
        <fullName evidence="2">Uncharacterized protein</fullName>
    </submittedName>
</protein>
<evidence type="ECO:0000313" key="3">
    <source>
        <dbReference type="Proteomes" id="UP000663844"/>
    </source>
</evidence>
<name>A0A820JEL4_9BILA</name>
<dbReference type="EMBL" id="CAJOAZ010018316">
    <property type="protein sequence ID" value="CAF4324883.1"/>
    <property type="molecule type" value="Genomic_DNA"/>
</dbReference>
<proteinExistence type="predicted"/>
<evidence type="ECO:0000256" key="1">
    <source>
        <dbReference type="SAM" id="MobiDB-lite"/>
    </source>
</evidence>
<feature type="compositionally biased region" description="Basic and acidic residues" evidence="1">
    <location>
        <begin position="1"/>
        <end position="10"/>
    </location>
</feature>
<evidence type="ECO:0000313" key="2">
    <source>
        <dbReference type="EMBL" id="CAF4324883.1"/>
    </source>
</evidence>
<gene>
    <name evidence="2" type="ORF">OXD698_LOCUS47374</name>
</gene>
<accession>A0A820JEL4</accession>
<dbReference type="Proteomes" id="UP000663844">
    <property type="component" value="Unassembled WGS sequence"/>
</dbReference>